<organism evidence="2 3">
    <name type="scientific">Heterotrigona itama</name>
    <dbReference type="NCBI Taxonomy" id="395501"/>
    <lineage>
        <taxon>Eukaryota</taxon>
        <taxon>Metazoa</taxon>
        <taxon>Ecdysozoa</taxon>
        <taxon>Arthropoda</taxon>
        <taxon>Hexapoda</taxon>
        <taxon>Insecta</taxon>
        <taxon>Pterygota</taxon>
        <taxon>Neoptera</taxon>
        <taxon>Endopterygota</taxon>
        <taxon>Hymenoptera</taxon>
        <taxon>Apocrita</taxon>
        <taxon>Aculeata</taxon>
        <taxon>Apoidea</taxon>
        <taxon>Anthophila</taxon>
        <taxon>Apidae</taxon>
        <taxon>Heterotrigona</taxon>
    </lineage>
</organism>
<gene>
    <name evidence="2" type="ORF">MHI_LOCUS802793</name>
</gene>
<comment type="caution">
    <text evidence="2">The sequence shown here is derived from an EMBL/GenBank/DDBJ whole genome shotgun (WGS) entry which is preliminary data.</text>
</comment>
<reference evidence="2" key="1">
    <citation type="submission" date="2020-07" db="EMBL/GenBank/DDBJ databases">
        <authorList>
            <person name="Nazaruddin N."/>
        </authorList>
    </citation>
    <scope>NUCLEOTIDE SEQUENCE</scope>
</reference>
<dbReference type="SMART" id="SM00612">
    <property type="entry name" value="Kelch"/>
    <property type="match status" value="2"/>
</dbReference>
<dbReference type="PANTHER" id="PTHR45632:SF13">
    <property type="entry name" value="KELCH-LIKE PROTEIN 26"/>
    <property type="match status" value="1"/>
</dbReference>
<protein>
    <submittedName>
        <fullName evidence="2">Uncharacterized protein</fullName>
    </submittedName>
</protein>
<name>A0A6V7HDF6_9HYME</name>
<dbReference type="PRINTS" id="PR00501">
    <property type="entry name" value="KELCHREPEAT"/>
</dbReference>
<accession>A0A6V7HDF6</accession>
<dbReference type="PANTHER" id="PTHR45632">
    <property type="entry name" value="LD33804P"/>
    <property type="match status" value="1"/>
</dbReference>
<dbReference type="Pfam" id="PF01344">
    <property type="entry name" value="Kelch_1"/>
    <property type="match status" value="2"/>
</dbReference>
<evidence type="ECO:0000256" key="1">
    <source>
        <dbReference type="ARBA" id="ARBA00022441"/>
    </source>
</evidence>
<dbReference type="Proteomes" id="UP000752696">
    <property type="component" value="Unassembled WGS sequence"/>
</dbReference>
<dbReference type="OrthoDB" id="7600570at2759"/>
<feature type="non-terminal residue" evidence="2">
    <location>
        <position position="1"/>
    </location>
</feature>
<dbReference type="AlphaFoldDB" id="A0A6V7HDF6"/>
<dbReference type="InterPro" id="IPR006652">
    <property type="entry name" value="Kelch_1"/>
</dbReference>
<dbReference type="InterPro" id="IPR015915">
    <property type="entry name" value="Kelch-typ_b-propeller"/>
</dbReference>
<evidence type="ECO:0000313" key="2">
    <source>
        <dbReference type="EMBL" id="CAD1478539.1"/>
    </source>
</evidence>
<dbReference type="EMBL" id="CAJDYZ010010829">
    <property type="protein sequence ID" value="CAD1478539.1"/>
    <property type="molecule type" value="Genomic_DNA"/>
</dbReference>
<keyword evidence="1" id="KW-0880">Kelch repeat</keyword>
<proteinExistence type="predicted"/>
<evidence type="ECO:0000313" key="3">
    <source>
        <dbReference type="Proteomes" id="UP000752696"/>
    </source>
</evidence>
<keyword evidence="3" id="KW-1185">Reference proteome</keyword>
<dbReference type="SUPFAM" id="SSF117281">
    <property type="entry name" value="Kelch motif"/>
    <property type="match status" value="1"/>
</dbReference>
<feature type="non-terminal residue" evidence="2">
    <location>
        <position position="150"/>
    </location>
</feature>
<sequence length="150" mass="16954">VATNLGANIDKQHFPSKARCRFIQCLPNKPDKLTWYFYCGKIYALGGYNGRTRMSSGERYEPQKNQWEMIPPMHQQRSDASAAALHDKIYIVGGFSGREVLNSAEVFDVESNQWTYIHSMINPRSGVSLVAFRDSLYALGGFNGIIRLNS</sequence>
<dbReference type="Gene3D" id="2.120.10.80">
    <property type="entry name" value="Kelch-type beta propeller"/>
    <property type="match status" value="1"/>
</dbReference>